<protein>
    <submittedName>
        <fullName evidence="2">Uncharacterized protein</fullName>
    </submittedName>
</protein>
<feature type="compositionally biased region" description="Polar residues" evidence="1">
    <location>
        <begin position="17"/>
        <end position="28"/>
    </location>
</feature>
<feature type="region of interest" description="Disordered" evidence="1">
    <location>
        <begin position="165"/>
        <end position="185"/>
    </location>
</feature>
<feature type="compositionally biased region" description="Basic and acidic residues" evidence="1">
    <location>
        <begin position="1"/>
        <end position="11"/>
    </location>
</feature>
<dbReference type="Proteomes" id="UP000314982">
    <property type="component" value="Unassembled WGS sequence"/>
</dbReference>
<feature type="region of interest" description="Disordered" evidence="1">
    <location>
        <begin position="1"/>
        <end position="65"/>
    </location>
</feature>
<feature type="compositionally biased region" description="Acidic residues" evidence="1">
    <location>
        <begin position="110"/>
        <end position="120"/>
    </location>
</feature>
<keyword evidence="3" id="KW-1185">Reference proteome</keyword>
<evidence type="ECO:0000313" key="3">
    <source>
        <dbReference type="Proteomes" id="UP000314982"/>
    </source>
</evidence>
<name>A0A4W5LGD6_9TELE</name>
<dbReference type="Ensembl" id="ENSHHUT00000025470.1">
    <property type="protein sequence ID" value="ENSHHUP00000024545.1"/>
    <property type="gene ID" value="ENSHHUG00000015407.1"/>
</dbReference>
<feature type="region of interest" description="Disordered" evidence="1">
    <location>
        <begin position="110"/>
        <end position="131"/>
    </location>
</feature>
<dbReference type="GeneTree" id="ENSGT01030000239394"/>
<reference evidence="2" key="2">
    <citation type="submission" date="2025-08" db="UniProtKB">
        <authorList>
            <consortium name="Ensembl"/>
        </authorList>
    </citation>
    <scope>IDENTIFICATION</scope>
</reference>
<sequence>MNKIVSQEKREKMKKSLTPNHPKSSSFKVSPLTFSIKKNRKSEGQPEAEAEAEVEASSQTGVSPTAVASIEISPLASPDEEVLFTEVRSQLAPGLEESKADALEMEEVAVSEVPESDEIPESNVFSDSKPFLESDVPEADVDLSVMTEGVSEEYAFSATLPQDAFHSISPFDEEDREEKVQREKE</sequence>
<dbReference type="AlphaFoldDB" id="A0A4W5LGD6"/>
<evidence type="ECO:0000256" key="1">
    <source>
        <dbReference type="SAM" id="MobiDB-lite"/>
    </source>
</evidence>
<evidence type="ECO:0000313" key="2">
    <source>
        <dbReference type="Ensembl" id="ENSHHUP00000024545.1"/>
    </source>
</evidence>
<organism evidence="2 3">
    <name type="scientific">Hucho hucho</name>
    <name type="common">huchen</name>
    <dbReference type="NCBI Taxonomy" id="62062"/>
    <lineage>
        <taxon>Eukaryota</taxon>
        <taxon>Metazoa</taxon>
        <taxon>Chordata</taxon>
        <taxon>Craniata</taxon>
        <taxon>Vertebrata</taxon>
        <taxon>Euteleostomi</taxon>
        <taxon>Actinopterygii</taxon>
        <taxon>Neopterygii</taxon>
        <taxon>Teleostei</taxon>
        <taxon>Protacanthopterygii</taxon>
        <taxon>Salmoniformes</taxon>
        <taxon>Salmonidae</taxon>
        <taxon>Salmoninae</taxon>
        <taxon>Hucho</taxon>
    </lineage>
</organism>
<proteinExistence type="predicted"/>
<reference evidence="2" key="3">
    <citation type="submission" date="2025-09" db="UniProtKB">
        <authorList>
            <consortium name="Ensembl"/>
        </authorList>
    </citation>
    <scope>IDENTIFICATION</scope>
</reference>
<reference evidence="3" key="1">
    <citation type="submission" date="2018-06" db="EMBL/GenBank/DDBJ databases">
        <title>Genome assembly of Danube salmon.</title>
        <authorList>
            <person name="Macqueen D.J."/>
            <person name="Gundappa M.K."/>
        </authorList>
    </citation>
    <scope>NUCLEOTIDE SEQUENCE [LARGE SCALE GENOMIC DNA]</scope>
</reference>
<accession>A0A4W5LGD6</accession>
<dbReference type="STRING" id="62062.ENSHHUP00000024545"/>